<keyword evidence="3" id="KW-1185">Reference proteome</keyword>
<keyword evidence="2" id="KW-0378">Hydrolase</keyword>
<dbReference type="Pfam" id="PF00576">
    <property type="entry name" value="Transthyretin"/>
    <property type="match status" value="1"/>
</dbReference>
<dbReference type="GO" id="GO:0033971">
    <property type="term" value="F:hydroxyisourate hydrolase activity"/>
    <property type="evidence" value="ECO:0007669"/>
    <property type="project" value="UniProtKB-EC"/>
</dbReference>
<accession>A0ABT9G789</accession>
<reference evidence="2 3" key="1">
    <citation type="submission" date="2023-08" db="EMBL/GenBank/DDBJ databases">
        <authorList>
            <person name="Roldan D.M."/>
            <person name="Menes R.J."/>
        </authorList>
    </citation>
    <scope>NUCLEOTIDE SEQUENCE [LARGE SCALE GENOMIC DNA]</scope>
    <source>
        <strain evidence="2 3">CCM 2812</strain>
    </source>
</reference>
<dbReference type="Gene3D" id="2.60.40.180">
    <property type="entry name" value="Transthyretin/hydroxyisourate hydrolase domain"/>
    <property type="match status" value="1"/>
</dbReference>
<dbReference type="RefSeq" id="WP_305750891.1">
    <property type="nucleotide sequence ID" value="NZ_JAUZEE010000011.1"/>
</dbReference>
<dbReference type="EC" id="3.5.2.17" evidence="2"/>
<dbReference type="EMBL" id="JAUZEE010000011">
    <property type="protein sequence ID" value="MDP4302348.1"/>
    <property type="molecule type" value="Genomic_DNA"/>
</dbReference>
<dbReference type="InterPro" id="IPR023416">
    <property type="entry name" value="Transthyretin/HIU_hydrolase_d"/>
</dbReference>
<dbReference type="PANTHER" id="PTHR10395:SF7">
    <property type="entry name" value="5-HYDROXYISOURATE HYDROLASE"/>
    <property type="match status" value="1"/>
</dbReference>
<evidence type="ECO:0000313" key="3">
    <source>
        <dbReference type="Proteomes" id="UP001235760"/>
    </source>
</evidence>
<sequence length="128" mass="13601">MNTTLTPAGGISLHAVDVARGVPAQGLRAELWLLSAADPAAAAPRCIADGAVGPNGQLDHPCVRGEGIVPGIYEARFHVGAHLREAVGPEASPFLDVVPFRFRLTEVAQHVHLPFKFTPWGYSLFRGV</sequence>
<evidence type="ECO:0000259" key="1">
    <source>
        <dbReference type="Pfam" id="PF00576"/>
    </source>
</evidence>
<name>A0ABT9G789_LEPDI</name>
<comment type="caution">
    <text evidence="2">The sequence shown here is derived from an EMBL/GenBank/DDBJ whole genome shotgun (WGS) entry which is preliminary data.</text>
</comment>
<organism evidence="2 3">
    <name type="scientific">Leptothrix discophora</name>
    <dbReference type="NCBI Taxonomy" id="89"/>
    <lineage>
        <taxon>Bacteria</taxon>
        <taxon>Pseudomonadati</taxon>
        <taxon>Pseudomonadota</taxon>
        <taxon>Betaproteobacteria</taxon>
        <taxon>Burkholderiales</taxon>
        <taxon>Sphaerotilaceae</taxon>
        <taxon>Leptothrix</taxon>
    </lineage>
</organism>
<dbReference type="PANTHER" id="PTHR10395">
    <property type="entry name" value="URICASE AND TRANSTHYRETIN-RELATED"/>
    <property type="match status" value="1"/>
</dbReference>
<dbReference type="SUPFAM" id="SSF49472">
    <property type="entry name" value="Transthyretin (synonym: prealbumin)"/>
    <property type="match status" value="1"/>
</dbReference>
<proteinExistence type="predicted"/>
<protein>
    <submittedName>
        <fullName evidence="2">Hydroxyisourate hydrolase</fullName>
        <ecNumber evidence="2">3.5.2.17</ecNumber>
    </submittedName>
</protein>
<feature type="domain" description="Transthyretin/hydroxyisourate hydrolase" evidence="1">
    <location>
        <begin position="11"/>
        <end position="127"/>
    </location>
</feature>
<dbReference type="InterPro" id="IPR036817">
    <property type="entry name" value="Transthyretin/HIU_hydrolase_sf"/>
</dbReference>
<gene>
    <name evidence="2" type="ORF">Q8X39_17055</name>
</gene>
<dbReference type="Proteomes" id="UP001235760">
    <property type="component" value="Unassembled WGS sequence"/>
</dbReference>
<evidence type="ECO:0000313" key="2">
    <source>
        <dbReference type="EMBL" id="MDP4302348.1"/>
    </source>
</evidence>